<feature type="transmembrane region" description="Helical" evidence="1">
    <location>
        <begin position="12"/>
        <end position="31"/>
    </location>
</feature>
<name>A0ABX1KY99_9LACO</name>
<comment type="caution">
    <text evidence="2">The sequence shown here is derived from an EMBL/GenBank/DDBJ whole genome shotgun (WGS) entry which is preliminary data.</text>
</comment>
<gene>
    <name evidence="2" type="ORF">HC026_04605</name>
</gene>
<protein>
    <submittedName>
        <fullName evidence="2">Uncharacterized protein</fullName>
    </submittedName>
</protein>
<keyword evidence="3" id="KW-1185">Reference proteome</keyword>
<organism evidence="2 3">
    <name type="scientific">Secundilactobacillus angelensis</name>
    <dbReference type="NCBI Taxonomy" id="2722706"/>
    <lineage>
        <taxon>Bacteria</taxon>
        <taxon>Bacillati</taxon>
        <taxon>Bacillota</taxon>
        <taxon>Bacilli</taxon>
        <taxon>Lactobacillales</taxon>
        <taxon>Lactobacillaceae</taxon>
        <taxon>Secundilactobacillus</taxon>
    </lineage>
</organism>
<keyword evidence="1" id="KW-1133">Transmembrane helix</keyword>
<accession>A0ABX1KY99</accession>
<dbReference type="EMBL" id="JAAXLJ010000006">
    <property type="protein sequence ID" value="NLR18205.1"/>
    <property type="molecule type" value="Genomic_DNA"/>
</dbReference>
<keyword evidence="1" id="KW-0472">Membrane</keyword>
<evidence type="ECO:0000313" key="3">
    <source>
        <dbReference type="Proteomes" id="UP000763447"/>
    </source>
</evidence>
<evidence type="ECO:0000256" key="1">
    <source>
        <dbReference type="SAM" id="Phobius"/>
    </source>
</evidence>
<sequence>MLIEKQHKAAFVLSDALIGLVLISTGLILYGQAQVSMSSQLEQRQERVVELRHQFEDQFKQPKQVAK</sequence>
<reference evidence="2 3" key="1">
    <citation type="submission" date="2020-04" db="EMBL/GenBank/DDBJ databases">
        <title>A novel species of genus Lactobacillus that was isolated from fermented food Zha-chili.</title>
        <authorList>
            <person name="Zhang Z."/>
        </authorList>
    </citation>
    <scope>NUCLEOTIDE SEQUENCE [LARGE SCALE GENOMIC DNA]</scope>
    <source>
        <strain evidence="3">HBUAS51383</strain>
    </source>
</reference>
<dbReference type="RefSeq" id="WP_168924824.1">
    <property type="nucleotide sequence ID" value="NZ_JAAXLJ010000006.1"/>
</dbReference>
<keyword evidence="1" id="KW-0812">Transmembrane</keyword>
<proteinExistence type="predicted"/>
<dbReference type="Proteomes" id="UP000763447">
    <property type="component" value="Unassembled WGS sequence"/>
</dbReference>
<evidence type="ECO:0000313" key="2">
    <source>
        <dbReference type="EMBL" id="NLR18205.1"/>
    </source>
</evidence>